<evidence type="ECO:0000256" key="3">
    <source>
        <dbReference type="ARBA" id="ARBA00022989"/>
    </source>
</evidence>
<evidence type="ECO:0000313" key="6">
    <source>
        <dbReference type="EMBL" id="ROP90585.1"/>
    </source>
</evidence>
<keyword evidence="6" id="KW-0489">Methyltransferase</keyword>
<keyword evidence="2 5" id="KW-0812">Transmembrane</keyword>
<organism evidence="6 7">
    <name type="scientific">Stella humosa</name>
    <dbReference type="NCBI Taxonomy" id="94"/>
    <lineage>
        <taxon>Bacteria</taxon>
        <taxon>Pseudomonadati</taxon>
        <taxon>Pseudomonadota</taxon>
        <taxon>Alphaproteobacteria</taxon>
        <taxon>Rhodospirillales</taxon>
        <taxon>Stellaceae</taxon>
        <taxon>Stella</taxon>
    </lineage>
</organism>
<keyword evidence="3 5" id="KW-1133">Transmembrane helix</keyword>
<dbReference type="InterPro" id="IPR007269">
    <property type="entry name" value="ICMT_MeTrfase"/>
</dbReference>
<keyword evidence="6" id="KW-0808">Transferase</keyword>
<proteinExistence type="predicted"/>
<comment type="subcellular location">
    <subcellularLocation>
        <location evidence="1">Membrane</location>
        <topology evidence="1">Multi-pass membrane protein</topology>
    </subcellularLocation>
</comment>
<comment type="caution">
    <text evidence="6">The sequence shown here is derived from an EMBL/GenBank/DDBJ whole genome shotgun (WGS) entry which is preliminary data.</text>
</comment>
<name>A0A3N1LMZ8_9PROT</name>
<feature type="transmembrane region" description="Helical" evidence="5">
    <location>
        <begin position="47"/>
        <end position="68"/>
    </location>
</feature>
<dbReference type="Pfam" id="PF04140">
    <property type="entry name" value="ICMT"/>
    <property type="match status" value="1"/>
</dbReference>
<sequence>MTGSVLQWLTGSALPWVLALVAAQRLAELWLAGRNTRRLLAAGGREVGGGHYPLFVLLHAGWLAAILATTPLDRPPAWGLLALFALLQLGRAWVIATLGRFWTTRIVTLDGAPLVRAGPYRLVRHPNYWIVAAEVAVLPLAFGNWPVAVLFSVLNAGLLGHRIRVEAAALAPRETA</sequence>
<evidence type="ECO:0000256" key="1">
    <source>
        <dbReference type="ARBA" id="ARBA00004141"/>
    </source>
</evidence>
<dbReference type="GO" id="GO:0032259">
    <property type="term" value="P:methylation"/>
    <property type="evidence" value="ECO:0007669"/>
    <property type="project" value="UniProtKB-KW"/>
</dbReference>
<dbReference type="AlphaFoldDB" id="A0A3N1LMZ8"/>
<dbReference type="Proteomes" id="UP000278222">
    <property type="component" value="Unassembled WGS sequence"/>
</dbReference>
<evidence type="ECO:0000256" key="2">
    <source>
        <dbReference type="ARBA" id="ARBA00022692"/>
    </source>
</evidence>
<dbReference type="GO" id="GO:0016020">
    <property type="term" value="C:membrane"/>
    <property type="evidence" value="ECO:0007669"/>
    <property type="project" value="UniProtKB-SubCell"/>
</dbReference>
<dbReference type="Gene3D" id="1.20.120.1630">
    <property type="match status" value="1"/>
</dbReference>
<reference evidence="6 7" key="1">
    <citation type="submission" date="2018-11" db="EMBL/GenBank/DDBJ databases">
        <title>Genomic Encyclopedia of Type Strains, Phase IV (KMG-IV): sequencing the most valuable type-strain genomes for metagenomic binning, comparative biology and taxonomic classification.</title>
        <authorList>
            <person name="Goeker M."/>
        </authorList>
    </citation>
    <scope>NUCLEOTIDE SEQUENCE [LARGE SCALE GENOMIC DNA]</scope>
    <source>
        <strain evidence="6 7">DSM 5900</strain>
    </source>
</reference>
<protein>
    <submittedName>
        <fullName evidence="6">Methyltransferase</fullName>
    </submittedName>
</protein>
<evidence type="ECO:0000256" key="5">
    <source>
        <dbReference type="SAM" id="Phobius"/>
    </source>
</evidence>
<feature type="transmembrane region" description="Helical" evidence="5">
    <location>
        <begin position="80"/>
        <end position="102"/>
    </location>
</feature>
<accession>A0A3N1LMZ8</accession>
<evidence type="ECO:0000256" key="4">
    <source>
        <dbReference type="ARBA" id="ARBA00023136"/>
    </source>
</evidence>
<dbReference type="GO" id="GO:0004671">
    <property type="term" value="F:protein C-terminal S-isoprenylcysteine carboxyl O-methyltransferase activity"/>
    <property type="evidence" value="ECO:0007669"/>
    <property type="project" value="InterPro"/>
</dbReference>
<keyword evidence="4 5" id="KW-0472">Membrane</keyword>
<evidence type="ECO:0000313" key="7">
    <source>
        <dbReference type="Proteomes" id="UP000278222"/>
    </source>
</evidence>
<dbReference type="EMBL" id="RJKX01000014">
    <property type="protein sequence ID" value="ROP90585.1"/>
    <property type="molecule type" value="Genomic_DNA"/>
</dbReference>
<dbReference type="RefSeq" id="WP_123689997.1">
    <property type="nucleotide sequence ID" value="NZ_AP019700.1"/>
</dbReference>
<gene>
    <name evidence="6" type="ORF">EDC65_2436</name>
</gene>
<dbReference type="OrthoDB" id="9816156at2"/>
<feature type="transmembrane region" description="Helical" evidence="5">
    <location>
        <begin position="128"/>
        <end position="154"/>
    </location>
</feature>
<keyword evidence="7" id="KW-1185">Reference proteome</keyword>